<gene>
    <name evidence="3" type="ORF">LHA35_09075</name>
</gene>
<keyword evidence="2" id="KW-0472">Membrane</keyword>
<sequence>MLPRLDLTGWRGLGAFWVLVMALFAGGAGLLAWLGPPPGLPAPVPLAAQAPPAASPAPAGAAAPAATAPPATGAVPPSAAGAEAGPAQVAAPEPSPILEAAYRSAQPGRPTPAVDPALIENGPHGRLPRIGPDGRTAIRTYGRPFDRQDPRPRIGLVIGGLGMNAAVTEEAIRRLPGTVTLAFSPYAPRVERLLDQARAKGMEVLLALPLEPTGYPLNNPGDRALLTGLNPAENHDRLLWALSRFTGYAGAIGALGPMRGERYAQLGEAMGALQTTLYARGLLYVDPRPGAVRGPERAWGRGVDLVVDEPATRSEIERKLAALEALAREHGTALGYAGEASPVLVDRVAAWAGSVEARGLVLAPVTAMLRRPEVEPARGR</sequence>
<dbReference type="CDD" id="cd10936">
    <property type="entry name" value="CE4_DAC2"/>
    <property type="match status" value="1"/>
</dbReference>
<proteinExistence type="predicted"/>
<dbReference type="SUPFAM" id="SSF88713">
    <property type="entry name" value="Glycoside hydrolase/deacetylase"/>
    <property type="match status" value="1"/>
</dbReference>
<protein>
    <submittedName>
        <fullName evidence="3">Divergent polysaccharide deacetylase family protein</fullName>
    </submittedName>
</protein>
<dbReference type="InterPro" id="IPR006837">
    <property type="entry name" value="Divergent_DAC"/>
</dbReference>
<feature type="region of interest" description="Disordered" evidence="1">
    <location>
        <begin position="104"/>
        <end position="146"/>
    </location>
</feature>
<dbReference type="PANTHER" id="PTHR30105">
    <property type="entry name" value="UNCHARACTERIZED YIBQ-RELATED"/>
    <property type="match status" value="1"/>
</dbReference>
<dbReference type="RefSeq" id="WP_226607300.1">
    <property type="nucleotide sequence ID" value="NZ_JAJAQI010000011.1"/>
</dbReference>
<keyword evidence="2" id="KW-1133">Transmembrane helix</keyword>
<feature type="region of interest" description="Disordered" evidence="1">
    <location>
        <begin position="49"/>
        <end position="91"/>
    </location>
</feature>
<evidence type="ECO:0000256" key="1">
    <source>
        <dbReference type="SAM" id="MobiDB-lite"/>
    </source>
</evidence>
<dbReference type="EMBL" id="JAJAQI010000011">
    <property type="protein sequence ID" value="MCB4821882.1"/>
    <property type="molecule type" value="Genomic_DNA"/>
</dbReference>
<keyword evidence="4" id="KW-1185">Reference proteome</keyword>
<dbReference type="InterPro" id="IPR011330">
    <property type="entry name" value="Glyco_hydro/deAcase_b/a-brl"/>
</dbReference>
<keyword evidence="2" id="KW-0812">Transmembrane</keyword>
<accession>A0A9X1ICH6</accession>
<evidence type="ECO:0000313" key="3">
    <source>
        <dbReference type="EMBL" id="MCB4821882.1"/>
    </source>
</evidence>
<comment type="caution">
    <text evidence="3">The sequence shown here is derived from an EMBL/GenBank/DDBJ whole genome shotgun (WGS) entry which is preliminary data.</text>
</comment>
<name>A0A9X1ICH6_9PROT</name>
<dbReference type="Gene3D" id="3.20.20.370">
    <property type="entry name" value="Glycoside hydrolase/deacetylase"/>
    <property type="match status" value="1"/>
</dbReference>
<dbReference type="Pfam" id="PF04748">
    <property type="entry name" value="Polysacc_deac_2"/>
    <property type="match status" value="1"/>
</dbReference>
<evidence type="ECO:0000313" key="4">
    <source>
        <dbReference type="Proteomes" id="UP001139311"/>
    </source>
</evidence>
<feature type="transmembrane region" description="Helical" evidence="2">
    <location>
        <begin position="12"/>
        <end position="34"/>
    </location>
</feature>
<dbReference type="PANTHER" id="PTHR30105:SF2">
    <property type="entry name" value="DIVERGENT POLYSACCHARIDE DEACETYLASE SUPERFAMILY"/>
    <property type="match status" value="1"/>
</dbReference>
<reference evidence="3" key="1">
    <citation type="submission" date="2021-10" db="EMBL/GenBank/DDBJ databases">
        <title>Roseicella aerolatum sp. nov., isolated from aerosols of e-waste dismantling site.</title>
        <authorList>
            <person name="Qin T."/>
        </authorList>
    </citation>
    <scope>NUCLEOTIDE SEQUENCE</scope>
    <source>
        <strain evidence="3">GB24</strain>
    </source>
</reference>
<evidence type="ECO:0000256" key="2">
    <source>
        <dbReference type="SAM" id="Phobius"/>
    </source>
</evidence>
<organism evidence="3 4">
    <name type="scientific">Roseicella aerolata</name>
    <dbReference type="NCBI Taxonomy" id="2883479"/>
    <lineage>
        <taxon>Bacteria</taxon>
        <taxon>Pseudomonadati</taxon>
        <taxon>Pseudomonadota</taxon>
        <taxon>Alphaproteobacteria</taxon>
        <taxon>Acetobacterales</taxon>
        <taxon>Roseomonadaceae</taxon>
        <taxon>Roseicella</taxon>
    </lineage>
</organism>
<dbReference type="AlphaFoldDB" id="A0A9X1ICH6"/>
<dbReference type="GO" id="GO:0005975">
    <property type="term" value="P:carbohydrate metabolic process"/>
    <property type="evidence" value="ECO:0007669"/>
    <property type="project" value="InterPro"/>
</dbReference>
<dbReference type="Proteomes" id="UP001139311">
    <property type="component" value="Unassembled WGS sequence"/>
</dbReference>